<protein>
    <submittedName>
        <fullName evidence="2">Uncharacterized protein</fullName>
    </submittedName>
</protein>
<feature type="transmembrane region" description="Helical" evidence="1">
    <location>
        <begin position="69"/>
        <end position="88"/>
    </location>
</feature>
<evidence type="ECO:0000313" key="2">
    <source>
        <dbReference type="EMBL" id="KAB8184231.1"/>
    </source>
</evidence>
<name>A0A5N6BUW7_9ACTN</name>
<evidence type="ECO:0000256" key="1">
    <source>
        <dbReference type="SAM" id="Phobius"/>
    </source>
</evidence>
<feature type="transmembrane region" description="Helical" evidence="1">
    <location>
        <begin position="94"/>
        <end position="111"/>
    </location>
</feature>
<keyword evidence="1" id="KW-0812">Transmembrane</keyword>
<organism evidence="2 3">
    <name type="scientific">Microbispora catharanthi</name>
    <dbReference type="NCBI Taxonomy" id="1712871"/>
    <lineage>
        <taxon>Bacteria</taxon>
        <taxon>Bacillati</taxon>
        <taxon>Actinomycetota</taxon>
        <taxon>Actinomycetes</taxon>
        <taxon>Streptosporangiales</taxon>
        <taxon>Streptosporangiaceae</taxon>
        <taxon>Microbispora</taxon>
    </lineage>
</organism>
<keyword evidence="1" id="KW-0472">Membrane</keyword>
<gene>
    <name evidence="2" type="ORF">FH610_018175</name>
</gene>
<dbReference type="EMBL" id="VDMA02000008">
    <property type="protein sequence ID" value="KAB8184231.1"/>
    <property type="molecule type" value="Genomic_DNA"/>
</dbReference>
<accession>A0A5N6BUW7</accession>
<keyword evidence="1" id="KW-1133">Transmembrane helix</keyword>
<feature type="transmembrane region" description="Helical" evidence="1">
    <location>
        <begin position="12"/>
        <end position="31"/>
    </location>
</feature>
<sequence>MPLSVRVVRNLIWFQATLALISVVLLILGMVLDPNDFLEDLLYALVYLPPLAAGWLANQWHTRRPRVRLATIAVQLAIPLLDFIHFLIEDTLDWVLTAPWSALIVTLLLLSPARTWFAPTLQTPWSPSQPAPPAAT</sequence>
<feature type="transmembrane region" description="Helical" evidence="1">
    <location>
        <begin position="37"/>
        <end position="57"/>
    </location>
</feature>
<reference evidence="2 3" key="1">
    <citation type="submission" date="2019-10" db="EMBL/GenBank/DDBJ databases">
        <title>Nonomuraea sp. nov., isolated from Phyllanthus amarus.</title>
        <authorList>
            <person name="Klykleung N."/>
            <person name="Tanasupawat S."/>
        </authorList>
    </citation>
    <scope>NUCLEOTIDE SEQUENCE [LARGE SCALE GENOMIC DNA]</scope>
    <source>
        <strain evidence="2 3">CR1-09</strain>
    </source>
</reference>
<evidence type="ECO:0000313" key="3">
    <source>
        <dbReference type="Proteomes" id="UP000313066"/>
    </source>
</evidence>
<dbReference type="Proteomes" id="UP000313066">
    <property type="component" value="Unassembled WGS sequence"/>
</dbReference>
<keyword evidence="3" id="KW-1185">Reference proteome</keyword>
<comment type="caution">
    <text evidence="2">The sequence shown here is derived from an EMBL/GenBank/DDBJ whole genome shotgun (WGS) entry which is preliminary data.</text>
</comment>
<dbReference type="AlphaFoldDB" id="A0A5N6BUW7"/>
<dbReference type="RefSeq" id="WP_139575671.1">
    <property type="nucleotide sequence ID" value="NZ_VDMA02000008.1"/>
</dbReference>
<proteinExistence type="predicted"/>